<dbReference type="EC" id="6.3.1.2" evidence="5"/>
<proteinExistence type="inferred from homology"/>
<dbReference type="Pfam" id="PF00120">
    <property type="entry name" value="Gln-synt_C"/>
    <property type="match status" value="1"/>
</dbReference>
<keyword evidence="6" id="KW-1185">Reference proteome</keyword>
<evidence type="ECO:0000313" key="6">
    <source>
        <dbReference type="Proteomes" id="UP000195273"/>
    </source>
</evidence>
<feature type="domain" description="GS catalytic" evidence="4">
    <location>
        <begin position="97"/>
        <end position="429"/>
    </location>
</feature>
<name>A0A1Y0E8M7_9RHOB</name>
<dbReference type="AlphaFoldDB" id="A0A1Y0E8M7"/>
<dbReference type="SMART" id="SM01230">
    <property type="entry name" value="Gln-synt_C"/>
    <property type="match status" value="1"/>
</dbReference>
<evidence type="ECO:0000256" key="2">
    <source>
        <dbReference type="PROSITE-ProRule" id="PRU01331"/>
    </source>
</evidence>
<accession>A0A1Y0E8M7</accession>
<evidence type="ECO:0000313" key="5">
    <source>
        <dbReference type="EMBL" id="ART99759.1"/>
    </source>
</evidence>
<dbReference type="InterPro" id="IPR008146">
    <property type="entry name" value="Gln_synth_cat_dom"/>
</dbReference>
<dbReference type="SUPFAM" id="SSF55931">
    <property type="entry name" value="Glutamine synthetase/guanido kinase"/>
    <property type="match status" value="1"/>
</dbReference>
<dbReference type="KEGG" id="lvs:LOKVESSMR4R_00420"/>
<dbReference type="EMBL" id="CP021431">
    <property type="protein sequence ID" value="ART99759.1"/>
    <property type="molecule type" value="Genomic_DNA"/>
</dbReference>
<evidence type="ECO:0000259" key="4">
    <source>
        <dbReference type="PROSITE" id="PS51987"/>
    </source>
</evidence>
<dbReference type="PANTHER" id="PTHR43785:SF12">
    <property type="entry name" value="TYPE-1 GLUTAMINE SYNTHETASE 2"/>
    <property type="match status" value="1"/>
</dbReference>
<dbReference type="PROSITE" id="PS51987">
    <property type="entry name" value="GS_CATALYTIC"/>
    <property type="match status" value="1"/>
</dbReference>
<keyword evidence="1 5" id="KW-0436">Ligase</keyword>
<dbReference type="RefSeq" id="WP_087206085.1">
    <property type="nucleotide sequence ID" value="NZ_CP021431.1"/>
</dbReference>
<evidence type="ECO:0000256" key="1">
    <source>
        <dbReference type="ARBA" id="ARBA00022598"/>
    </source>
</evidence>
<dbReference type="InterPro" id="IPR014746">
    <property type="entry name" value="Gln_synth/guanido_kin_cat_dom"/>
</dbReference>
<sequence>MAERLRAMFCDHLSIMRGKYLPASKIRDDETRFCRSTFGVHYDKDLLPAPGSMMLEGLPDMALHWIHDEIREGWERDTKIVLGDLYDHNGQPLALCPRGALKRAVAAWGARGLSPKVGIELEAFAFIHNEDGALVPYNSRGAVVYGTGPFTDPLGFNDQIWDMADKLGFRLDMITAEYDTPQFEYTLTFDDAVKAVDDIVLFRQMAREIALQAGVILTFMPKPIPQAGGSGMHINFSFVDETGRNAVAGQGGGGPEHLNDLAKGCISGLLTHHKALAGLIAPTGTSYRRLAPASLSGYWRNWGGDHRNVTTRISAEGGAKARLEHRMADASANPYTAVAAVLQAALLGQDQTAELPPIETGDGFETTDATEGTATDLGAAIADLAADTALCGAVGDLLTQNHIFMKSQEVEKTADLDDAALRDFYIYYV</sequence>
<dbReference type="PANTHER" id="PTHR43785">
    <property type="entry name" value="GAMMA-GLUTAMYLPUTRESCINE SYNTHETASE"/>
    <property type="match status" value="1"/>
</dbReference>
<reference evidence="5 6" key="1">
    <citation type="submission" date="2017-05" db="EMBL/GenBank/DDBJ databases">
        <title>Genome Sequence of Loktanella vestfoldensis Strain SMR4r Isolated from a Culture of the Diatom Skeletonema marinoi.</title>
        <authorList>
            <person name="Topel M."/>
            <person name="Pinder M.I.M."/>
            <person name="Johansson O.N."/>
            <person name="Kourtchenko O."/>
            <person name="Godhe A."/>
            <person name="Clarke A.K."/>
        </authorList>
    </citation>
    <scope>NUCLEOTIDE SEQUENCE [LARGE SCALE GENOMIC DNA]</scope>
    <source>
        <strain evidence="5 6">SMR4r</strain>
    </source>
</reference>
<dbReference type="Proteomes" id="UP000195273">
    <property type="component" value="Chromosome"/>
</dbReference>
<comment type="similarity">
    <text evidence="2 3">Belongs to the glutamine synthetase family.</text>
</comment>
<organism evidence="5 6">
    <name type="scientific">Yoonia vestfoldensis</name>
    <dbReference type="NCBI Taxonomy" id="245188"/>
    <lineage>
        <taxon>Bacteria</taxon>
        <taxon>Pseudomonadati</taxon>
        <taxon>Pseudomonadota</taxon>
        <taxon>Alphaproteobacteria</taxon>
        <taxon>Rhodobacterales</taxon>
        <taxon>Paracoccaceae</taxon>
        <taxon>Yoonia</taxon>
    </lineage>
</organism>
<dbReference type="GO" id="GO:0006542">
    <property type="term" value="P:glutamine biosynthetic process"/>
    <property type="evidence" value="ECO:0007669"/>
    <property type="project" value="TreeGrafter"/>
</dbReference>
<protein>
    <submittedName>
        <fullName evidence="5">Glutamine synthetase</fullName>
        <ecNumber evidence="5">6.3.1.2</ecNumber>
    </submittedName>
</protein>
<gene>
    <name evidence="5" type="primary">glnA</name>
    <name evidence="5" type="ORF">LOKVESSMR4R_00420</name>
</gene>
<evidence type="ECO:0000256" key="3">
    <source>
        <dbReference type="RuleBase" id="RU000384"/>
    </source>
</evidence>
<dbReference type="GO" id="GO:0004356">
    <property type="term" value="F:glutamine synthetase activity"/>
    <property type="evidence" value="ECO:0007669"/>
    <property type="project" value="UniProtKB-EC"/>
</dbReference>
<dbReference type="Gene3D" id="3.30.590.10">
    <property type="entry name" value="Glutamine synthetase/guanido kinase, catalytic domain"/>
    <property type="match status" value="1"/>
</dbReference>
<dbReference type="OrthoDB" id="9807095at2"/>